<dbReference type="PROSITE" id="PS50234">
    <property type="entry name" value="VWFA"/>
    <property type="match status" value="1"/>
</dbReference>
<dbReference type="Pfam" id="PF13519">
    <property type="entry name" value="VWA_2"/>
    <property type="match status" value="1"/>
</dbReference>
<dbReference type="SUPFAM" id="SSF52317">
    <property type="entry name" value="Class I glutamine amidotransferase-like"/>
    <property type="match status" value="1"/>
</dbReference>
<protein>
    <submittedName>
        <fullName evidence="3">Mg-chelatase subunit ChlD</fullName>
    </submittedName>
</protein>
<comment type="caution">
    <text evidence="3">The sequence shown here is derived from an EMBL/GenBank/DDBJ whole genome shotgun (WGS) entry which is preliminary data.</text>
</comment>
<keyword evidence="1" id="KW-1133">Transmembrane helix</keyword>
<feature type="domain" description="VWFA" evidence="2">
    <location>
        <begin position="392"/>
        <end position="565"/>
    </location>
</feature>
<dbReference type="Gene3D" id="3.40.50.880">
    <property type="match status" value="1"/>
</dbReference>
<dbReference type="InterPro" id="IPR036465">
    <property type="entry name" value="vWFA_dom_sf"/>
</dbReference>
<evidence type="ECO:0000259" key="2">
    <source>
        <dbReference type="PROSITE" id="PS50234"/>
    </source>
</evidence>
<reference evidence="3 4" key="1">
    <citation type="submission" date="2019-03" db="EMBL/GenBank/DDBJ databases">
        <title>Freshwater and sediment microbial communities from various areas in North America, analyzing microbe dynamics in response to fracking.</title>
        <authorList>
            <person name="Lamendella R."/>
        </authorList>
    </citation>
    <scope>NUCLEOTIDE SEQUENCE [LARGE SCALE GENOMIC DNA]</scope>
    <source>
        <strain evidence="3 4">74A</strain>
    </source>
</reference>
<evidence type="ECO:0000313" key="4">
    <source>
        <dbReference type="Proteomes" id="UP000294832"/>
    </source>
</evidence>
<accession>A0A4V2RS51</accession>
<dbReference type="InterPro" id="IPR002035">
    <property type="entry name" value="VWF_A"/>
</dbReference>
<feature type="transmembrane region" description="Helical" evidence="1">
    <location>
        <begin position="783"/>
        <end position="805"/>
    </location>
</feature>
<evidence type="ECO:0000256" key="1">
    <source>
        <dbReference type="SAM" id="Phobius"/>
    </source>
</evidence>
<keyword evidence="1" id="KW-0812">Transmembrane</keyword>
<proteinExistence type="predicted"/>
<dbReference type="Proteomes" id="UP000294832">
    <property type="component" value="Unassembled WGS sequence"/>
</dbReference>
<dbReference type="SMART" id="SM00327">
    <property type="entry name" value="VWA"/>
    <property type="match status" value="1"/>
</dbReference>
<keyword evidence="4" id="KW-1185">Reference proteome</keyword>
<evidence type="ECO:0000313" key="3">
    <source>
        <dbReference type="EMBL" id="TCN82814.1"/>
    </source>
</evidence>
<keyword evidence="1" id="KW-0472">Membrane</keyword>
<dbReference type="EMBL" id="SLWF01000017">
    <property type="protein sequence ID" value="TCN82814.1"/>
    <property type="molecule type" value="Genomic_DNA"/>
</dbReference>
<gene>
    <name evidence="3" type="ORF">EDC91_11733</name>
</gene>
<organism evidence="3 4">
    <name type="scientific">Shewanella fodinae</name>
    <dbReference type="NCBI Taxonomy" id="552357"/>
    <lineage>
        <taxon>Bacteria</taxon>
        <taxon>Pseudomonadati</taxon>
        <taxon>Pseudomonadota</taxon>
        <taxon>Gammaproteobacteria</taxon>
        <taxon>Alteromonadales</taxon>
        <taxon>Shewanellaceae</taxon>
        <taxon>Shewanella</taxon>
    </lineage>
</organism>
<dbReference type="AlphaFoldDB" id="A0A4V2RS51"/>
<name>A0A4V2RS51_9GAMM</name>
<dbReference type="InterPro" id="IPR029062">
    <property type="entry name" value="Class_I_gatase-like"/>
</dbReference>
<feature type="transmembrane region" description="Helical" evidence="1">
    <location>
        <begin position="6"/>
        <end position="24"/>
    </location>
</feature>
<dbReference type="RefSeq" id="WP_133039334.1">
    <property type="nucleotide sequence ID" value="NZ_SLWF01000017.1"/>
</dbReference>
<feature type="transmembrane region" description="Helical" evidence="1">
    <location>
        <begin position="36"/>
        <end position="56"/>
    </location>
</feature>
<dbReference type="PANTHER" id="PTHR37947">
    <property type="entry name" value="BLL2462 PROTEIN"/>
    <property type="match status" value="1"/>
</dbReference>
<dbReference type="SUPFAM" id="SSF53300">
    <property type="entry name" value="vWA-like"/>
    <property type="match status" value="1"/>
</dbReference>
<sequence length="823" mass="90983">MSVTFLHPWYALLLVILPFVWFLGRRFSRIQRSLRCVLLASLIVASMQPVLIHQVAQQHTVVMLDQSDSLSDEAKAQAVVLLKQQLASIQDKANVDVLQLAGTPIAIDGLAVHYFPSAQSSLSQLVSQALSLVPVGSSGNLVLLSDGQATDPHWSRDLTLLKQRGIVLNWIRLSAKPQTPFIANAESDAVRIGSQPALHVSIEGIDNYHQSLSLQVFKADHLIAEKSLVAEQWRGHSSISTSLTLGAVSEEFTAVELRLTTADKQTQFASRQLWLAAQPAYSLLFVGNDPQAERQMQQLLGSGFQVVQAKLPLAADTDFAQYQAVMLDDIGSTALPELTQKRLLTAIENGLGLFYTGGEIAFSKGGMATQPLAQALPVKLQQQEQQREPGVSLAIVIDSSGSMQGRPLELAKQVARLAVRKLKPQDQVGIVEFYGTRQWAVPMQAALHPDDLERAIGRLQAQGGSELFPAIQEAYFGLKNSHNRYRHILLITDAAVEEENYQRLLRFIAQDQINVSTVLVGESTDGEQRMAEIANWGRGRFYAIHNEFNMVEINLHRPATEPQSILRRGDFQLLHTATQTPLPVHLQDYAKVQPQPAAQVIWQETHSGDPLVSSWRYGAGRVSAFMTDPLGSGTQGWQQWPEYGQWLGKQITSLTNMQQHLQLHSERQFNRLQIQLDVAADVRQPTLQWKSQSSESWHNLSLQQRSPTLYHADLDIKNSADVLLQASDGVHLQRAANGASSDIAPEQQVSQQWSMLLSQVVHLSGGVQLDGTLANLPTVSPTLMGLAGLSLYPGLLFAALLLYFVELIYRRWPRALVVSGTRV</sequence>
<dbReference type="PANTHER" id="PTHR37947:SF2">
    <property type="entry name" value="VON WILLEBRAND FACTOR TYPE A"/>
    <property type="match status" value="1"/>
</dbReference>
<dbReference type="Gene3D" id="3.40.50.410">
    <property type="entry name" value="von Willebrand factor, type A domain"/>
    <property type="match status" value="1"/>
</dbReference>
<dbReference type="OrthoDB" id="9805121at2"/>